<comment type="caution">
    <text evidence="4">The sequence shown here is derived from an EMBL/GenBank/DDBJ whole genome shotgun (WGS) entry which is preliminary data.</text>
</comment>
<keyword evidence="5" id="KW-1185">Reference proteome</keyword>
<dbReference type="PANTHER" id="PTHR33744">
    <property type="entry name" value="CARBOHYDRATE DIACID REGULATOR"/>
    <property type="match status" value="1"/>
</dbReference>
<dbReference type="Gene3D" id="1.10.10.2840">
    <property type="entry name" value="PucR C-terminal helix-turn-helix domain"/>
    <property type="match status" value="1"/>
</dbReference>
<name>A0A077M2T2_9MICO</name>
<dbReference type="OrthoDB" id="3663486at2"/>
<evidence type="ECO:0000256" key="1">
    <source>
        <dbReference type="ARBA" id="ARBA00006754"/>
    </source>
</evidence>
<evidence type="ECO:0000313" key="5">
    <source>
        <dbReference type="Proteomes" id="UP000035721"/>
    </source>
</evidence>
<dbReference type="STRING" id="1194083.BN12_30041"/>
<proteinExistence type="inferred from homology"/>
<protein>
    <submittedName>
        <fullName evidence="4">Putative Regulator of polyketide synthase expression</fullName>
    </submittedName>
</protein>
<feature type="domain" description="PucR C-terminal helix-turn-helix" evidence="2">
    <location>
        <begin position="342"/>
        <end position="398"/>
    </location>
</feature>
<dbReference type="PANTHER" id="PTHR33744:SF1">
    <property type="entry name" value="DNA-BINDING TRANSCRIPTIONAL ACTIVATOR ADER"/>
    <property type="match status" value="1"/>
</dbReference>
<dbReference type="InterPro" id="IPR041522">
    <property type="entry name" value="CdaR_GGDEF"/>
</dbReference>
<feature type="domain" description="CdaR GGDEF-like" evidence="3">
    <location>
        <begin position="191"/>
        <end position="294"/>
    </location>
</feature>
<dbReference type="Proteomes" id="UP000035721">
    <property type="component" value="Unassembled WGS sequence"/>
</dbReference>
<dbReference type="EMBL" id="CAJB01000223">
    <property type="protein sequence ID" value="CCH78515.1"/>
    <property type="molecule type" value="Genomic_DNA"/>
</dbReference>
<dbReference type="Pfam" id="PF17853">
    <property type="entry name" value="GGDEF_2"/>
    <property type="match status" value="1"/>
</dbReference>
<evidence type="ECO:0000259" key="3">
    <source>
        <dbReference type="Pfam" id="PF17853"/>
    </source>
</evidence>
<dbReference type="RefSeq" id="WP_048549642.1">
    <property type="nucleotide sequence ID" value="NZ_HF570958.1"/>
</dbReference>
<evidence type="ECO:0000313" key="4">
    <source>
        <dbReference type="EMBL" id="CCH78515.1"/>
    </source>
</evidence>
<gene>
    <name evidence="4" type="ORF">BN12_30041</name>
</gene>
<accession>A0A077M2T2</accession>
<comment type="similarity">
    <text evidence="1">Belongs to the CdaR family.</text>
</comment>
<dbReference type="InterPro" id="IPR051448">
    <property type="entry name" value="CdaR-like_regulators"/>
</dbReference>
<dbReference type="InterPro" id="IPR025736">
    <property type="entry name" value="PucR_C-HTH_dom"/>
</dbReference>
<reference evidence="4 5" key="1">
    <citation type="journal article" date="2013" name="ISME J.">
        <title>A metabolic model for members of the genus Tetrasphaera involved in enhanced biological phosphorus removal.</title>
        <authorList>
            <person name="Kristiansen R."/>
            <person name="Nguyen H.T.T."/>
            <person name="Saunders A.M."/>
            <person name="Nielsen J.L."/>
            <person name="Wimmer R."/>
            <person name="Le V.Q."/>
            <person name="McIlroy S.J."/>
            <person name="Petrovski S."/>
            <person name="Seviour R.J."/>
            <person name="Calteau A."/>
            <person name="Nielsen K.L."/>
            <person name="Nielsen P.H."/>
        </authorList>
    </citation>
    <scope>NUCLEOTIDE SEQUENCE [LARGE SCALE GENOMIC DNA]</scope>
    <source>
        <strain evidence="4 5">T1-X7</strain>
    </source>
</reference>
<dbReference type="AlphaFoldDB" id="A0A077M2T2"/>
<dbReference type="InterPro" id="IPR042070">
    <property type="entry name" value="PucR_C-HTH_sf"/>
</dbReference>
<sequence>MDDLWPLPGPAAAEAIRAVSQRVLADIDGFIDMLAAPARLAQNAPALESDASLMEEDLELDRSELLQWLTSNIQHPGRRVEPYVGQRTSEYLVDLASRGIRPDFAAGWRAALGVGWRRWVEECLSLDLDAAVLADVLDVSAHALVQYAMDSIRVMQEANLQAAGGRTDADAVAMIQLIASGAAVARDLAEGRLNYRLARQHLALVIWAEEPGQDASLDALIAQLRALVEPRCALVARGSSTSRWIWLSGNAIPDRHAIERTVRSWAGGHATMGRPGSGLDGFSASHQDALAAQAMIVRLGSQQQFTSYADVELIDALTKDRASARRFVRKTLGPLVDGDEVLREALLAYVQSGFSTTQTAANLYAHRNTVERRVSRANELSAVKVEDNPTYVAAALMVLALAPDIVSD</sequence>
<organism evidence="4 5">
    <name type="scientific">Nostocoides japonicum T1-X7</name>
    <dbReference type="NCBI Taxonomy" id="1194083"/>
    <lineage>
        <taxon>Bacteria</taxon>
        <taxon>Bacillati</taxon>
        <taxon>Actinomycetota</taxon>
        <taxon>Actinomycetes</taxon>
        <taxon>Micrococcales</taxon>
        <taxon>Intrasporangiaceae</taxon>
        <taxon>Nostocoides</taxon>
    </lineage>
</organism>
<dbReference type="Pfam" id="PF13556">
    <property type="entry name" value="HTH_30"/>
    <property type="match status" value="1"/>
</dbReference>
<evidence type="ECO:0000259" key="2">
    <source>
        <dbReference type="Pfam" id="PF13556"/>
    </source>
</evidence>